<keyword evidence="5" id="KW-1185">Reference proteome</keyword>
<reference evidence="4 5" key="1">
    <citation type="submission" date="2019-12" db="EMBL/GenBank/DDBJ databases">
        <title>Genome sequenceing of Clostridium bovifaecis.</title>
        <authorList>
            <person name="Yao Y."/>
        </authorList>
    </citation>
    <scope>NUCLEOTIDE SEQUENCE [LARGE SCALE GENOMIC DNA]</scope>
    <source>
        <strain evidence="4 5">BXX</strain>
    </source>
</reference>
<keyword evidence="1" id="KW-0175">Coiled coil</keyword>
<protein>
    <recommendedName>
        <fullName evidence="6">CARD domain-containing protein</fullName>
    </recommendedName>
</protein>
<evidence type="ECO:0000313" key="5">
    <source>
        <dbReference type="Proteomes" id="UP000422764"/>
    </source>
</evidence>
<accession>A0A6I6EZH8</accession>
<feature type="compositionally biased region" description="Basic and acidic residues" evidence="2">
    <location>
        <begin position="222"/>
        <end position="231"/>
    </location>
</feature>
<sequence length="231" mass="26191">MKDNKKKSALKSIIIGATILSIGASVVVEPIYVLAKESSRLSISSSTCRRGKEGNILKDSLKELVKEGTLTQEKADNVLSYIKKNKDKGEGNIGLFDEMVKGGVITNKEADAIRDKKADKKILLRKEMITKSLAGLVKDKTITQEQANKFIEKLEKQNEERRELHKKLRSMSQEERKDYIQKNGLRGKDIIKEMVKEGIITQEQAEVMRDKMPKPKPHKEKVRVTKEESNN</sequence>
<name>A0A6I6EZH8_9CLOT</name>
<dbReference type="EMBL" id="CP046522">
    <property type="protein sequence ID" value="QGU94404.1"/>
    <property type="molecule type" value="Genomic_DNA"/>
</dbReference>
<keyword evidence="3" id="KW-0472">Membrane</keyword>
<keyword evidence="3" id="KW-1133">Transmembrane helix</keyword>
<feature type="region of interest" description="Disordered" evidence="2">
    <location>
        <begin position="207"/>
        <end position="231"/>
    </location>
</feature>
<evidence type="ECO:0000256" key="3">
    <source>
        <dbReference type="SAM" id="Phobius"/>
    </source>
</evidence>
<dbReference type="AlphaFoldDB" id="A0A6I6EZH8"/>
<evidence type="ECO:0008006" key="6">
    <source>
        <dbReference type="Google" id="ProtNLM"/>
    </source>
</evidence>
<organism evidence="4 5">
    <name type="scientific">Clostridium bovifaecis</name>
    <dbReference type="NCBI Taxonomy" id="2184719"/>
    <lineage>
        <taxon>Bacteria</taxon>
        <taxon>Bacillati</taxon>
        <taxon>Bacillota</taxon>
        <taxon>Clostridia</taxon>
        <taxon>Eubacteriales</taxon>
        <taxon>Clostridiaceae</taxon>
        <taxon>Clostridium</taxon>
    </lineage>
</organism>
<evidence type="ECO:0000256" key="1">
    <source>
        <dbReference type="SAM" id="Coils"/>
    </source>
</evidence>
<dbReference type="Proteomes" id="UP000422764">
    <property type="component" value="Chromosome"/>
</dbReference>
<feature type="transmembrane region" description="Helical" evidence="3">
    <location>
        <begin position="12"/>
        <end position="35"/>
    </location>
</feature>
<evidence type="ECO:0000313" key="4">
    <source>
        <dbReference type="EMBL" id="QGU94404.1"/>
    </source>
</evidence>
<feature type="coiled-coil region" evidence="1">
    <location>
        <begin position="140"/>
        <end position="174"/>
    </location>
</feature>
<keyword evidence="3" id="KW-0812">Transmembrane</keyword>
<evidence type="ECO:0000256" key="2">
    <source>
        <dbReference type="SAM" id="MobiDB-lite"/>
    </source>
</evidence>
<gene>
    <name evidence="4" type="ORF">GOM49_04155</name>
</gene>
<proteinExistence type="predicted"/>